<proteinExistence type="predicted"/>
<accession>A0A0F9M843</accession>
<evidence type="ECO:0000256" key="2">
    <source>
        <dbReference type="ARBA" id="ARBA00022898"/>
    </source>
</evidence>
<reference evidence="3" key="1">
    <citation type="journal article" date="2015" name="Nature">
        <title>Complex archaea that bridge the gap between prokaryotes and eukaryotes.</title>
        <authorList>
            <person name="Spang A."/>
            <person name="Saw J.H."/>
            <person name="Jorgensen S.L."/>
            <person name="Zaremba-Niedzwiedzka K."/>
            <person name="Martijn J."/>
            <person name="Lind A.E."/>
            <person name="van Eijk R."/>
            <person name="Schleper C."/>
            <person name="Guy L."/>
            <person name="Ettema T.J."/>
        </authorList>
    </citation>
    <scope>NUCLEOTIDE SEQUENCE</scope>
</reference>
<gene>
    <name evidence="3" type="ORF">LCGC14_1187270</name>
</gene>
<sequence length="436" mass="49069">MNIEKGLALWNKAKKLIPGGTQLLSKRSEMFLPDKWPSYYDRAKGVEIWDLDANKFIDMSIMGVGACTLGYADDDVNRAVKNVIDKGSMSTLNSPEEIELAELLLKIHPWAQCVRYARTGGESVAIAIRIARAYKKEDKIAFCGYHGWHDWYLSSNLADNANLDGHLLTGLDPNGVPRGLLKTAFPFEYNKFDQLVKIIEENNIGVIIMEPMRHQEPGNKFLKNIRKIADEIEAVLIFDEISSGWRMNIGGQHMIFGVNPDIAVFAKAMSNGYPMGAIIGKEEIMDAAQNSFISSTYWTERVGPAAAIATIKKMQDQNVPNHLDKIGKRIGDEIFKLANKYDLNMDILPPNPLVTFTLNYENALEIKTLFTQEMLKRGYLASQSVYVSYCHTEEIIDEYIINVDEVFKIIKKAIDNNVVIESLEGPVAHNGFQRLT</sequence>
<comment type="caution">
    <text evidence="3">The sequence shown here is derived from an EMBL/GenBank/DDBJ whole genome shotgun (WGS) entry which is preliminary data.</text>
</comment>
<dbReference type="PANTHER" id="PTHR43713:SF3">
    <property type="entry name" value="GLUTAMATE-1-SEMIALDEHYDE 2,1-AMINOMUTASE 1, CHLOROPLASTIC-RELATED"/>
    <property type="match status" value="1"/>
</dbReference>
<evidence type="ECO:0000256" key="1">
    <source>
        <dbReference type="ARBA" id="ARBA00001933"/>
    </source>
</evidence>
<protein>
    <recommendedName>
        <fullName evidence="4">Aminotransferase class III</fullName>
    </recommendedName>
</protein>
<dbReference type="PANTHER" id="PTHR43713">
    <property type="entry name" value="GLUTAMATE-1-SEMIALDEHYDE 2,1-AMINOMUTASE"/>
    <property type="match status" value="1"/>
</dbReference>
<dbReference type="EMBL" id="LAZR01005997">
    <property type="protein sequence ID" value="KKM95526.1"/>
    <property type="molecule type" value="Genomic_DNA"/>
</dbReference>
<dbReference type="GO" id="GO:0030170">
    <property type="term" value="F:pyridoxal phosphate binding"/>
    <property type="evidence" value="ECO:0007669"/>
    <property type="project" value="InterPro"/>
</dbReference>
<dbReference type="InterPro" id="IPR015424">
    <property type="entry name" value="PyrdxlP-dep_Trfase"/>
</dbReference>
<name>A0A0F9M843_9ZZZZ</name>
<dbReference type="SUPFAM" id="SSF53383">
    <property type="entry name" value="PLP-dependent transferases"/>
    <property type="match status" value="1"/>
</dbReference>
<dbReference type="Gene3D" id="3.40.640.10">
    <property type="entry name" value="Type I PLP-dependent aspartate aminotransferase-like (Major domain)"/>
    <property type="match status" value="1"/>
</dbReference>
<comment type="cofactor">
    <cofactor evidence="1">
        <name>pyridoxal 5'-phosphate</name>
        <dbReference type="ChEBI" id="CHEBI:597326"/>
    </cofactor>
</comment>
<dbReference type="GO" id="GO:0008483">
    <property type="term" value="F:transaminase activity"/>
    <property type="evidence" value="ECO:0007669"/>
    <property type="project" value="InterPro"/>
</dbReference>
<keyword evidence="2" id="KW-0663">Pyridoxal phosphate</keyword>
<evidence type="ECO:0008006" key="4">
    <source>
        <dbReference type="Google" id="ProtNLM"/>
    </source>
</evidence>
<dbReference type="Gene3D" id="3.90.1150.10">
    <property type="entry name" value="Aspartate Aminotransferase, domain 1"/>
    <property type="match status" value="1"/>
</dbReference>
<organism evidence="3">
    <name type="scientific">marine sediment metagenome</name>
    <dbReference type="NCBI Taxonomy" id="412755"/>
    <lineage>
        <taxon>unclassified sequences</taxon>
        <taxon>metagenomes</taxon>
        <taxon>ecological metagenomes</taxon>
    </lineage>
</organism>
<dbReference type="AlphaFoldDB" id="A0A0F9M843"/>
<dbReference type="Pfam" id="PF00202">
    <property type="entry name" value="Aminotran_3"/>
    <property type="match status" value="1"/>
</dbReference>
<evidence type="ECO:0000313" key="3">
    <source>
        <dbReference type="EMBL" id="KKM95526.1"/>
    </source>
</evidence>
<dbReference type="InterPro" id="IPR005814">
    <property type="entry name" value="Aminotrans_3"/>
</dbReference>
<dbReference type="InterPro" id="IPR015422">
    <property type="entry name" value="PyrdxlP-dep_Trfase_small"/>
</dbReference>
<dbReference type="InterPro" id="IPR015421">
    <property type="entry name" value="PyrdxlP-dep_Trfase_major"/>
</dbReference>